<dbReference type="AlphaFoldDB" id="A0AAN7PXY7"/>
<feature type="compositionally biased region" description="Acidic residues" evidence="1">
    <location>
        <begin position="47"/>
        <end position="70"/>
    </location>
</feature>
<comment type="caution">
    <text evidence="3">The sequence shown here is derived from an EMBL/GenBank/DDBJ whole genome shotgun (WGS) entry which is preliminary data.</text>
</comment>
<keyword evidence="2" id="KW-0732">Signal</keyword>
<dbReference type="Proteomes" id="UP001353858">
    <property type="component" value="Unassembled WGS sequence"/>
</dbReference>
<evidence type="ECO:0000256" key="2">
    <source>
        <dbReference type="SAM" id="SignalP"/>
    </source>
</evidence>
<organism evidence="3 4">
    <name type="scientific">Aquatica leii</name>
    <dbReference type="NCBI Taxonomy" id="1421715"/>
    <lineage>
        <taxon>Eukaryota</taxon>
        <taxon>Metazoa</taxon>
        <taxon>Ecdysozoa</taxon>
        <taxon>Arthropoda</taxon>
        <taxon>Hexapoda</taxon>
        <taxon>Insecta</taxon>
        <taxon>Pterygota</taxon>
        <taxon>Neoptera</taxon>
        <taxon>Endopterygota</taxon>
        <taxon>Coleoptera</taxon>
        <taxon>Polyphaga</taxon>
        <taxon>Elateriformia</taxon>
        <taxon>Elateroidea</taxon>
        <taxon>Lampyridae</taxon>
        <taxon>Luciolinae</taxon>
        <taxon>Aquatica</taxon>
    </lineage>
</organism>
<proteinExistence type="predicted"/>
<accession>A0AAN7PXY7</accession>
<feature type="chain" id="PRO_5043036999" evidence="2">
    <location>
        <begin position="17"/>
        <end position="161"/>
    </location>
</feature>
<name>A0AAN7PXY7_9COLE</name>
<feature type="signal peptide" evidence="2">
    <location>
        <begin position="1"/>
        <end position="16"/>
    </location>
</feature>
<evidence type="ECO:0000256" key="1">
    <source>
        <dbReference type="SAM" id="MobiDB-lite"/>
    </source>
</evidence>
<gene>
    <name evidence="3" type="ORF">RN001_008965</name>
</gene>
<dbReference type="EMBL" id="JARPUR010000003">
    <property type="protein sequence ID" value="KAK4880819.1"/>
    <property type="molecule type" value="Genomic_DNA"/>
</dbReference>
<feature type="region of interest" description="Disordered" evidence="1">
    <location>
        <begin position="45"/>
        <end position="98"/>
    </location>
</feature>
<sequence length="161" mass="18513">MVLFSLLLSYLGPQRYAPPNSFLTRCGAQDTLLQLSDIEEIQRILEDDSDDPASVEDLGEESDIASEDAVEERKLDSETDQEGVGNDEKEEELTSKEEKVVEHIGVKGDAKNSDTILKCWEFLFSTDILELIREREMQRKQTLSQSRHLLFFNQSEIEEWK</sequence>
<reference evidence="4" key="1">
    <citation type="submission" date="2023-01" db="EMBL/GenBank/DDBJ databases">
        <title>Key to firefly adult light organ development and bioluminescence: homeobox transcription factors regulate luciferase expression and transportation to peroxisome.</title>
        <authorList>
            <person name="Fu X."/>
        </authorList>
    </citation>
    <scope>NUCLEOTIDE SEQUENCE [LARGE SCALE GENOMIC DNA]</scope>
</reference>
<keyword evidence="4" id="KW-1185">Reference proteome</keyword>
<protein>
    <submittedName>
        <fullName evidence="3">Uncharacterized protein</fullName>
    </submittedName>
</protein>
<evidence type="ECO:0000313" key="3">
    <source>
        <dbReference type="EMBL" id="KAK4880819.1"/>
    </source>
</evidence>
<evidence type="ECO:0000313" key="4">
    <source>
        <dbReference type="Proteomes" id="UP001353858"/>
    </source>
</evidence>